<evidence type="ECO:0000256" key="3">
    <source>
        <dbReference type="ARBA" id="ARBA00023027"/>
    </source>
</evidence>
<dbReference type="KEGG" id="swf:E3E12_05910"/>
<comment type="catalytic activity">
    <reaction evidence="7">
        <text>glycerol + NAD(+) = dihydroxyacetone + NADH + H(+)</text>
        <dbReference type="Rhea" id="RHEA:13769"/>
        <dbReference type="ChEBI" id="CHEBI:15378"/>
        <dbReference type="ChEBI" id="CHEBI:16016"/>
        <dbReference type="ChEBI" id="CHEBI:17754"/>
        <dbReference type="ChEBI" id="CHEBI:57540"/>
        <dbReference type="ChEBI" id="CHEBI:57945"/>
        <dbReference type="EC" id="1.1.1.6"/>
    </reaction>
</comment>
<feature type="binding site" evidence="10">
    <location>
        <begin position="123"/>
        <end position="126"/>
    </location>
    <ligand>
        <name>NAD(+)</name>
        <dbReference type="ChEBI" id="CHEBI:57540"/>
    </ligand>
</feature>
<dbReference type="CDD" id="cd08170">
    <property type="entry name" value="GlyDH"/>
    <property type="match status" value="1"/>
</dbReference>
<feature type="binding site" evidence="10">
    <location>
        <begin position="101"/>
        <end position="105"/>
    </location>
    <ligand>
        <name>NAD(+)</name>
        <dbReference type="ChEBI" id="CHEBI:57540"/>
    </ligand>
</feature>
<keyword evidence="13" id="KW-1185">Reference proteome</keyword>
<dbReference type="InterPro" id="IPR001670">
    <property type="entry name" value="ADH_Fe/GldA"/>
</dbReference>
<dbReference type="PANTHER" id="PTHR43616">
    <property type="entry name" value="GLYCEROL DEHYDROGENASE"/>
    <property type="match status" value="1"/>
</dbReference>
<feature type="binding site" evidence="9">
    <location>
        <position position="128"/>
    </location>
    <ligand>
        <name>glycerol</name>
        <dbReference type="ChEBI" id="CHEBI:17754"/>
    </ligand>
</feature>
<feature type="domain" description="Alcohol dehydrogenase iron-type/glycerol dehydrogenase GldA" evidence="11">
    <location>
        <begin position="15"/>
        <end position="160"/>
    </location>
</feature>
<dbReference type="PANTHER" id="PTHR43616:SF5">
    <property type="entry name" value="GLYCEROL DEHYDROGENASE 1"/>
    <property type="match status" value="1"/>
</dbReference>
<keyword evidence="1 8" id="KW-0479">Metal-binding</keyword>
<evidence type="ECO:0000256" key="8">
    <source>
        <dbReference type="PIRSR" id="PIRSR000112-1"/>
    </source>
</evidence>
<dbReference type="GO" id="GO:0008888">
    <property type="term" value="F:glycerol dehydrogenase (NAD+) activity"/>
    <property type="evidence" value="ECO:0007669"/>
    <property type="project" value="UniProtKB-EC"/>
</dbReference>
<evidence type="ECO:0000256" key="6">
    <source>
        <dbReference type="ARBA" id="ARBA00040132"/>
    </source>
</evidence>
<dbReference type="InterPro" id="IPR016205">
    <property type="entry name" value="Glycerol_DH"/>
</dbReference>
<dbReference type="Proteomes" id="UP000318709">
    <property type="component" value="Chromosome"/>
</dbReference>
<feature type="binding site" evidence="10">
    <location>
        <position position="138"/>
    </location>
    <ligand>
        <name>NAD(+)</name>
        <dbReference type="ChEBI" id="CHEBI:57540"/>
    </ligand>
</feature>
<evidence type="ECO:0000256" key="10">
    <source>
        <dbReference type="PIRSR" id="PIRSR000112-3"/>
    </source>
</evidence>
<keyword evidence="2" id="KW-0560">Oxidoreductase</keyword>
<keyword evidence="3 10" id="KW-0520">NAD</keyword>
<feature type="binding site" evidence="8">
    <location>
        <position position="278"/>
    </location>
    <ligand>
        <name>glycerol</name>
        <dbReference type="ChEBI" id="CHEBI:17754"/>
    </ligand>
</feature>
<feature type="binding site" evidence="10">
    <location>
        <position position="44"/>
    </location>
    <ligand>
        <name>NAD(+)</name>
        <dbReference type="ChEBI" id="CHEBI:57540"/>
    </ligand>
</feature>
<dbReference type="AlphaFoldDB" id="A0A4Y6U9B4"/>
<evidence type="ECO:0000256" key="9">
    <source>
        <dbReference type="PIRSR" id="PIRSR000112-2"/>
    </source>
</evidence>
<evidence type="ECO:0000256" key="5">
    <source>
        <dbReference type="ARBA" id="ARBA00039147"/>
    </source>
</evidence>
<dbReference type="Gene3D" id="1.20.1090.10">
    <property type="entry name" value="Dehydroquinate synthase-like - alpha domain"/>
    <property type="match status" value="1"/>
</dbReference>
<gene>
    <name evidence="12" type="ORF">E3E12_05910</name>
</gene>
<keyword evidence="8" id="KW-0862">Zinc</keyword>
<comment type="pathway">
    <text evidence="4">Polyol metabolism; glycerol fermentation; glycerone phosphate from glycerol (oxidative route): step 1/2.</text>
</comment>
<feature type="binding site" evidence="8">
    <location>
        <position position="178"/>
    </location>
    <ligand>
        <name>glycerol</name>
        <dbReference type="ChEBI" id="CHEBI:17754"/>
    </ligand>
</feature>
<name>A0A4Y6U9B4_9PROT</name>
<reference evidence="12 13" key="1">
    <citation type="submission" date="2019-03" db="EMBL/GenBank/DDBJ databases">
        <title>The complete genome sequence of Swingsia_sp. F3b2 LMG30590(T).</title>
        <authorList>
            <person name="Chua K.-O."/>
            <person name="Chan K.-G."/>
            <person name="See-Too W.-S."/>
        </authorList>
    </citation>
    <scope>NUCLEOTIDE SEQUENCE [LARGE SCALE GENOMIC DNA]</scope>
    <source>
        <strain evidence="12 13">F3b2</strain>
    </source>
</reference>
<dbReference type="Gene3D" id="3.40.50.1970">
    <property type="match status" value="1"/>
</dbReference>
<accession>A0A4Y6U9B4</accession>
<feature type="binding site" evidence="8">
    <location>
        <position position="261"/>
    </location>
    <ligand>
        <name>glycerol</name>
        <dbReference type="ChEBI" id="CHEBI:17754"/>
    </ligand>
</feature>
<dbReference type="GO" id="GO:0046872">
    <property type="term" value="F:metal ion binding"/>
    <property type="evidence" value="ECO:0007669"/>
    <property type="project" value="UniProtKB-KW"/>
</dbReference>
<evidence type="ECO:0000256" key="7">
    <source>
        <dbReference type="ARBA" id="ARBA00049006"/>
    </source>
</evidence>
<evidence type="ECO:0000259" key="11">
    <source>
        <dbReference type="Pfam" id="PF00465"/>
    </source>
</evidence>
<comment type="cofactor">
    <cofactor evidence="8">
        <name>Zn(2+)</name>
        <dbReference type="ChEBI" id="CHEBI:29105"/>
    </cofactor>
    <text evidence="8">Binds 1 zinc ion per subunit.</text>
</comment>
<organism evidence="12 13">
    <name type="scientific">Formicincola oecophyllae</name>
    <dbReference type="NCBI Taxonomy" id="2558361"/>
    <lineage>
        <taxon>Bacteria</taxon>
        <taxon>Pseudomonadati</taxon>
        <taxon>Pseudomonadota</taxon>
        <taxon>Alphaproteobacteria</taxon>
        <taxon>Acetobacterales</taxon>
        <taxon>Acetobacteraceae</taxon>
        <taxon>Formicincola</taxon>
    </lineage>
</organism>
<dbReference type="OrthoDB" id="5198708at2"/>
<feature type="binding site" evidence="10">
    <location>
        <position position="134"/>
    </location>
    <ligand>
        <name>NAD(+)</name>
        <dbReference type="ChEBI" id="CHEBI:57540"/>
    </ligand>
</feature>
<evidence type="ECO:0000256" key="4">
    <source>
        <dbReference type="ARBA" id="ARBA00037918"/>
    </source>
</evidence>
<dbReference type="Pfam" id="PF00465">
    <property type="entry name" value="Fe-ADH"/>
    <property type="match status" value="1"/>
</dbReference>
<evidence type="ECO:0000256" key="1">
    <source>
        <dbReference type="ARBA" id="ARBA00022723"/>
    </source>
</evidence>
<evidence type="ECO:0000313" key="12">
    <source>
        <dbReference type="EMBL" id="QDH13794.1"/>
    </source>
</evidence>
<dbReference type="PIRSF" id="PIRSF000112">
    <property type="entry name" value="Glycerol_dehydrogenase"/>
    <property type="match status" value="1"/>
</dbReference>
<dbReference type="RefSeq" id="WP_141443502.1">
    <property type="nucleotide sequence ID" value="NZ_CP038231.1"/>
</dbReference>
<dbReference type="EMBL" id="CP038231">
    <property type="protein sequence ID" value="QDH13794.1"/>
    <property type="molecule type" value="Genomic_DNA"/>
</dbReference>
<evidence type="ECO:0000256" key="2">
    <source>
        <dbReference type="ARBA" id="ARBA00023002"/>
    </source>
</evidence>
<evidence type="ECO:0000313" key="13">
    <source>
        <dbReference type="Proteomes" id="UP000318709"/>
    </source>
</evidence>
<dbReference type="EC" id="1.1.1.6" evidence="5"/>
<dbReference type="NCBIfam" id="NF006941">
    <property type="entry name" value="PRK09423.1"/>
    <property type="match status" value="1"/>
</dbReference>
<sequence length="381" mass="40103">MTASTPVVPRGIASPSKFIIGPGLLAQLPDVVKDFGTNAIIICDPFILPHVERESLPALAKAGLKGSVEKFNGECCDSEIKRLSALAKERGANVVVGVGGGKTLDTSKAVSHALKHPLVLYPTIASSDAPCIALAVVYTDEGAFSHYLHLPQNPSAVMADTSVIAGAPARFFSAGIGDALATYFEAQACYDSDGTNLLGKKPSRTGLGMARLCYDILRDNVDSAMDAISRNVVTDAVTTTVEATIYLSGVGSESGGLAAAHAIHDGMTVVEDIHHAQHGEKVIFGLMCQFVLANTPRETVDEVVRIALRAGLPLTLQQLGLKKFVPAEWRKVAELACSPDDTMGNMPMKITPDDVYNAIVTANVMGERHMAAAGKAVPKLD</sequence>
<proteinExistence type="predicted"/>
<protein>
    <recommendedName>
        <fullName evidence="6">Glycerol dehydrogenase</fullName>
        <ecNumber evidence="5">1.1.1.6</ecNumber>
    </recommendedName>
</protein>
<dbReference type="SUPFAM" id="SSF56796">
    <property type="entry name" value="Dehydroquinate synthase-like"/>
    <property type="match status" value="1"/>
</dbReference>